<dbReference type="PROSITE" id="PS50865">
    <property type="entry name" value="ZF_MYND_2"/>
    <property type="match status" value="1"/>
</dbReference>
<comment type="caution">
    <text evidence="6">The sequence shown here is derived from an EMBL/GenBank/DDBJ whole genome shotgun (WGS) entry which is preliminary data.</text>
</comment>
<evidence type="ECO:0000256" key="3">
    <source>
        <dbReference type="ARBA" id="ARBA00022833"/>
    </source>
</evidence>
<evidence type="ECO:0000256" key="4">
    <source>
        <dbReference type="PROSITE-ProRule" id="PRU00134"/>
    </source>
</evidence>
<reference evidence="6" key="1">
    <citation type="submission" date="2023-03" db="EMBL/GenBank/DDBJ databases">
        <title>Massive genome expansion in bonnet fungi (Mycena s.s.) driven by repeated elements and novel gene families across ecological guilds.</title>
        <authorList>
            <consortium name="Lawrence Berkeley National Laboratory"/>
            <person name="Harder C.B."/>
            <person name="Miyauchi S."/>
            <person name="Viragh M."/>
            <person name="Kuo A."/>
            <person name="Thoen E."/>
            <person name="Andreopoulos B."/>
            <person name="Lu D."/>
            <person name="Skrede I."/>
            <person name="Drula E."/>
            <person name="Henrissat B."/>
            <person name="Morin E."/>
            <person name="Kohler A."/>
            <person name="Barry K."/>
            <person name="LaButti K."/>
            <person name="Morin E."/>
            <person name="Salamov A."/>
            <person name="Lipzen A."/>
            <person name="Mereny Z."/>
            <person name="Hegedus B."/>
            <person name="Baldrian P."/>
            <person name="Stursova M."/>
            <person name="Weitz H."/>
            <person name="Taylor A."/>
            <person name="Grigoriev I.V."/>
            <person name="Nagy L.G."/>
            <person name="Martin F."/>
            <person name="Kauserud H."/>
        </authorList>
    </citation>
    <scope>NUCLEOTIDE SEQUENCE</scope>
    <source>
        <strain evidence="6">CBHHK002</strain>
    </source>
</reference>
<dbReference type="AlphaFoldDB" id="A0AAD7EL33"/>
<dbReference type="SUPFAM" id="SSF144232">
    <property type="entry name" value="HIT/MYND zinc finger-like"/>
    <property type="match status" value="1"/>
</dbReference>
<dbReference type="EMBL" id="JARIHO010000031">
    <property type="protein sequence ID" value="KAJ7336352.1"/>
    <property type="molecule type" value="Genomic_DNA"/>
</dbReference>
<dbReference type="Gene3D" id="6.10.140.2220">
    <property type="match status" value="1"/>
</dbReference>
<keyword evidence="3" id="KW-0862">Zinc</keyword>
<dbReference type="Proteomes" id="UP001218218">
    <property type="component" value="Unassembled WGS sequence"/>
</dbReference>
<accession>A0AAD7EL33</accession>
<dbReference type="Pfam" id="PF01753">
    <property type="entry name" value="zf-MYND"/>
    <property type="match status" value="1"/>
</dbReference>
<sequence length="269" mass="29969">MVRGLQLYIEGEQKYMVGRIPEAFELYRQAAVQILNHEDVLQKAGGNMVPEQSPQEILAIVWINLLGCFKSDDGRFTQEAYPEAYDLVYSFRPTSSSKAHPQFKGPQGQRLLKMMQILAGFALAILAWKKGDRSTTAKRYQEALDVAATHPPFNAVIPGQKHLDYVAARDVQEMRDNLAMLIAKDSFTAGMVGQGALRKEVLDVPNARLGVNGELTPDNTFVVATDACGRAGCSKRGVKFKRCSACKKTAYCSVECQKEDWKKHKLTHK</sequence>
<keyword evidence="1" id="KW-0479">Metal-binding</keyword>
<keyword evidence="7" id="KW-1185">Reference proteome</keyword>
<organism evidence="6 7">
    <name type="scientific">Mycena albidolilacea</name>
    <dbReference type="NCBI Taxonomy" id="1033008"/>
    <lineage>
        <taxon>Eukaryota</taxon>
        <taxon>Fungi</taxon>
        <taxon>Dikarya</taxon>
        <taxon>Basidiomycota</taxon>
        <taxon>Agaricomycotina</taxon>
        <taxon>Agaricomycetes</taxon>
        <taxon>Agaricomycetidae</taxon>
        <taxon>Agaricales</taxon>
        <taxon>Marasmiineae</taxon>
        <taxon>Mycenaceae</taxon>
        <taxon>Mycena</taxon>
    </lineage>
</organism>
<evidence type="ECO:0000313" key="7">
    <source>
        <dbReference type="Proteomes" id="UP001218218"/>
    </source>
</evidence>
<evidence type="ECO:0000313" key="6">
    <source>
        <dbReference type="EMBL" id="KAJ7336352.1"/>
    </source>
</evidence>
<evidence type="ECO:0000259" key="5">
    <source>
        <dbReference type="PROSITE" id="PS50865"/>
    </source>
</evidence>
<feature type="domain" description="MYND-type" evidence="5">
    <location>
        <begin position="225"/>
        <end position="269"/>
    </location>
</feature>
<proteinExistence type="predicted"/>
<name>A0AAD7EL33_9AGAR</name>
<evidence type="ECO:0000256" key="1">
    <source>
        <dbReference type="ARBA" id="ARBA00022723"/>
    </source>
</evidence>
<dbReference type="InterPro" id="IPR002893">
    <property type="entry name" value="Znf_MYND"/>
</dbReference>
<evidence type="ECO:0000256" key="2">
    <source>
        <dbReference type="ARBA" id="ARBA00022771"/>
    </source>
</evidence>
<gene>
    <name evidence="6" type="ORF">DFH08DRAFT_749437</name>
</gene>
<keyword evidence="2 4" id="KW-0863">Zinc-finger</keyword>
<dbReference type="GO" id="GO:0008270">
    <property type="term" value="F:zinc ion binding"/>
    <property type="evidence" value="ECO:0007669"/>
    <property type="project" value="UniProtKB-KW"/>
</dbReference>
<protein>
    <recommendedName>
        <fullName evidence="5">MYND-type domain-containing protein</fullName>
    </recommendedName>
</protein>